<evidence type="ECO:0000313" key="1">
    <source>
        <dbReference type="EMBL" id="CRZ02573.1"/>
    </source>
</evidence>
<proteinExistence type="predicted"/>
<sequence length="135" mass="15291">MKHATFVVEATNILQRSIVGFHRVADLPSPIQTLGPFPKRFPVIDGPDRVHRLDRFAQECRPASVYAVEWPRRAGTVEYLTISLSIAAHWITSNDQDTLTFSGLHIGRLCNEKPSKYLFILTHCYETHQFDGLAA</sequence>
<organism evidence="1">
    <name type="scientific">Spongospora subterranea</name>
    <dbReference type="NCBI Taxonomy" id="70186"/>
    <lineage>
        <taxon>Eukaryota</taxon>
        <taxon>Sar</taxon>
        <taxon>Rhizaria</taxon>
        <taxon>Endomyxa</taxon>
        <taxon>Phytomyxea</taxon>
        <taxon>Plasmodiophorida</taxon>
        <taxon>Plasmodiophoridae</taxon>
        <taxon>Spongospora</taxon>
    </lineage>
</organism>
<protein>
    <submittedName>
        <fullName evidence="1">Uncharacterized protein</fullName>
    </submittedName>
</protein>
<dbReference type="AlphaFoldDB" id="A0A0H5QKN5"/>
<feature type="non-terminal residue" evidence="1">
    <location>
        <position position="135"/>
    </location>
</feature>
<dbReference type="EMBL" id="HACM01002131">
    <property type="protein sequence ID" value="CRZ02573.1"/>
    <property type="molecule type" value="Transcribed_RNA"/>
</dbReference>
<accession>A0A0H5QKN5</accession>
<name>A0A0H5QKN5_9EUKA</name>
<reference evidence="1" key="1">
    <citation type="submission" date="2015-04" db="EMBL/GenBank/DDBJ databases">
        <title>The genome sequence of the plant pathogenic Rhizarian Plasmodiophora brassicae reveals insights in its biotrophic life cycle and the origin of chitin synthesis.</title>
        <authorList>
            <person name="Schwelm A."/>
            <person name="Fogelqvist J."/>
            <person name="Knaust A."/>
            <person name="Julke S."/>
            <person name="Lilja T."/>
            <person name="Dhandapani V."/>
            <person name="Bonilla-Rosso G."/>
            <person name="Karlsson M."/>
            <person name="Shevchenko A."/>
            <person name="Choi S.R."/>
            <person name="Kim H.G."/>
            <person name="Park J.Y."/>
            <person name="Lim Y.P."/>
            <person name="Ludwig-Muller J."/>
            <person name="Dixelius C."/>
        </authorList>
    </citation>
    <scope>NUCLEOTIDE SEQUENCE</scope>
    <source>
        <tissue evidence="1">Potato root galls</tissue>
    </source>
</reference>